<keyword evidence="2" id="KW-1185">Reference proteome</keyword>
<evidence type="ECO:0000313" key="2">
    <source>
        <dbReference type="Proteomes" id="UP000259026"/>
    </source>
</evidence>
<reference evidence="1 2" key="2">
    <citation type="submission" date="2018-09" db="EMBL/GenBank/DDBJ databases">
        <title>Giant CbK-like Caulobacter bacteriophages have genetically divergent genomes.</title>
        <authorList>
            <person name="Wilson K."/>
            <person name="Ely B."/>
        </authorList>
    </citation>
    <scope>NUCLEOTIDE SEQUENCE [LARGE SCALE GENOMIC DNA]</scope>
</reference>
<protein>
    <submittedName>
        <fullName evidence="1">Uncharacterized protein</fullName>
    </submittedName>
</protein>
<reference evidence="2" key="1">
    <citation type="submission" date="2018-07" db="EMBL/GenBank/DDBJ databases">
        <title>Giant CbK-like Caulobacter bacteriophages have genetically divergent genomes.</title>
        <authorList>
            <person name="Wilson K.M."/>
            <person name="Ely B."/>
        </authorList>
    </citation>
    <scope>NUCLEOTIDE SEQUENCE [LARGE SCALE GENOMIC DNA]</scope>
</reference>
<dbReference type="EMBL" id="MH588545">
    <property type="protein sequence ID" value="AXQ68930.1"/>
    <property type="molecule type" value="Genomic_DNA"/>
</dbReference>
<organism evidence="1 2">
    <name type="scientific">Caulobacter phage CcrPW</name>
    <dbReference type="NCBI Taxonomy" id="2283271"/>
    <lineage>
        <taxon>Viruses</taxon>
        <taxon>Duplodnaviria</taxon>
        <taxon>Heunggongvirae</taxon>
        <taxon>Uroviricota</taxon>
        <taxon>Caudoviricetes</taxon>
        <taxon>Jeanschmidtviridae</taxon>
        <taxon>Colossusvirus</taxon>
        <taxon>Colossusvirus PW</taxon>
    </lineage>
</organism>
<evidence type="ECO:0000313" key="1">
    <source>
        <dbReference type="EMBL" id="AXQ68930.1"/>
    </source>
</evidence>
<gene>
    <name evidence="1" type="ORF">CcrPW_gp391c</name>
</gene>
<sequence>MLLLLYMLSFLLILKFGQYIICDLMVLTTELGYRSEPKPKRTAPARSAPKLTARDAVVGRMGFSGRGVLISRGLPPPAPMTFGDEGCHSCEM</sequence>
<dbReference type="Proteomes" id="UP000259026">
    <property type="component" value="Segment"/>
</dbReference>
<proteinExistence type="predicted"/>
<accession>A0A385EBA5</accession>
<name>A0A385EBA5_9CAUD</name>